<proteinExistence type="predicted"/>
<organism evidence="1 2">
    <name type="scientific">Aspergillus ruber (strain CBS 135680)</name>
    <dbReference type="NCBI Taxonomy" id="1388766"/>
    <lineage>
        <taxon>Eukaryota</taxon>
        <taxon>Fungi</taxon>
        <taxon>Dikarya</taxon>
        <taxon>Ascomycota</taxon>
        <taxon>Pezizomycotina</taxon>
        <taxon>Eurotiomycetes</taxon>
        <taxon>Eurotiomycetidae</taxon>
        <taxon>Eurotiales</taxon>
        <taxon>Aspergillaceae</taxon>
        <taxon>Aspergillus</taxon>
        <taxon>Aspergillus subgen. Aspergillus</taxon>
    </lineage>
</organism>
<accession>A0A017SDU5</accession>
<dbReference type="EMBL" id="KK088424">
    <property type="protein sequence ID" value="EYE94814.1"/>
    <property type="molecule type" value="Genomic_DNA"/>
</dbReference>
<dbReference type="Proteomes" id="UP000019804">
    <property type="component" value="Unassembled WGS sequence"/>
</dbReference>
<gene>
    <name evidence="1" type="ORF">EURHEDRAFT_71280</name>
</gene>
<evidence type="ECO:0000313" key="2">
    <source>
        <dbReference type="Proteomes" id="UP000019804"/>
    </source>
</evidence>
<evidence type="ECO:0000313" key="1">
    <source>
        <dbReference type="EMBL" id="EYE94814.1"/>
    </source>
</evidence>
<dbReference type="HOGENOM" id="CLU_2687386_0_0_1"/>
<dbReference type="OrthoDB" id="4460491at2759"/>
<keyword evidence="2" id="KW-1185">Reference proteome</keyword>
<dbReference type="RefSeq" id="XP_040638502.1">
    <property type="nucleotide sequence ID" value="XM_040787632.1"/>
</dbReference>
<sequence>MLYAIRTWLSLETSNDRVYTYWFHPTVPASTEQEIHERSQPTVHKTPADYLPPALGYLRTPKTPLMTVLGRRSK</sequence>
<dbReference type="AlphaFoldDB" id="A0A017SDU5"/>
<protein>
    <submittedName>
        <fullName evidence="1">Uncharacterized protein</fullName>
    </submittedName>
</protein>
<dbReference type="GeneID" id="63702756"/>
<reference evidence="2" key="1">
    <citation type="journal article" date="2014" name="Nat. Commun.">
        <title>Genomic adaptations of the halophilic Dead Sea filamentous fungus Eurotium rubrum.</title>
        <authorList>
            <person name="Kis-Papo T."/>
            <person name="Weig A.R."/>
            <person name="Riley R."/>
            <person name="Persoh D."/>
            <person name="Salamov A."/>
            <person name="Sun H."/>
            <person name="Lipzen A."/>
            <person name="Wasser S.P."/>
            <person name="Rambold G."/>
            <person name="Grigoriev I.V."/>
            <person name="Nevo E."/>
        </authorList>
    </citation>
    <scope>NUCLEOTIDE SEQUENCE [LARGE SCALE GENOMIC DNA]</scope>
    <source>
        <strain evidence="2">CBS 135680</strain>
    </source>
</reference>
<name>A0A017SDU5_ASPRC</name>